<evidence type="ECO:0000313" key="2">
    <source>
        <dbReference type="Proteomes" id="UP001607302"/>
    </source>
</evidence>
<proteinExistence type="predicted"/>
<accession>A0ABD2APU7</accession>
<comment type="caution">
    <text evidence="1">The sequence shown here is derived from an EMBL/GenBank/DDBJ whole genome shotgun (WGS) entry which is preliminary data.</text>
</comment>
<keyword evidence="2" id="KW-1185">Reference proteome</keyword>
<gene>
    <name evidence="1" type="ORF">V1478_009506</name>
</gene>
<dbReference type="Proteomes" id="UP001607302">
    <property type="component" value="Unassembled WGS sequence"/>
</dbReference>
<sequence>LVRPIINVDICKSDYILKVSLTQSKCNDERELHFVIFVLKNKLKIDWMHLYKQNTQRSFSRTPDDNIKEETIKINEPRAKIGRKVEKRSIRFKSNDTLLPFDKI</sequence>
<name>A0ABD2APU7_VESSQ</name>
<feature type="non-terminal residue" evidence="1">
    <location>
        <position position="1"/>
    </location>
</feature>
<protein>
    <submittedName>
        <fullName evidence="1">Uncharacterized protein</fullName>
    </submittedName>
</protein>
<organism evidence="1 2">
    <name type="scientific">Vespula squamosa</name>
    <name type="common">Southern yellow jacket</name>
    <name type="synonym">Wasp</name>
    <dbReference type="NCBI Taxonomy" id="30214"/>
    <lineage>
        <taxon>Eukaryota</taxon>
        <taxon>Metazoa</taxon>
        <taxon>Ecdysozoa</taxon>
        <taxon>Arthropoda</taxon>
        <taxon>Hexapoda</taxon>
        <taxon>Insecta</taxon>
        <taxon>Pterygota</taxon>
        <taxon>Neoptera</taxon>
        <taxon>Endopterygota</taxon>
        <taxon>Hymenoptera</taxon>
        <taxon>Apocrita</taxon>
        <taxon>Aculeata</taxon>
        <taxon>Vespoidea</taxon>
        <taxon>Vespidae</taxon>
        <taxon>Vespinae</taxon>
        <taxon>Vespula</taxon>
    </lineage>
</organism>
<dbReference type="EMBL" id="JAUDFV010000141">
    <property type="protein sequence ID" value="KAL2722643.1"/>
    <property type="molecule type" value="Genomic_DNA"/>
</dbReference>
<reference evidence="1 2" key="1">
    <citation type="journal article" date="2024" name="Ann. Entomol. Soc. Am.">
        <title>Genomic analyses of the southern and eastern yellowjacket wasps (Hymenoptera: Vespidae) reveal evolutionary signatures of social life.</title>
        <authorList>
            <person name="Catto M.A."/>
            <person name="Caine P.B."/>
            <person name="Orr S.E."/>
            <person name="Hunt B.G."/>
            <person name="Goodisman M.A.D."/>
        </authorList>
    </citation>
    <scope>NUCLEOTIDE SEQUENCE [LARGE SCALE GENOMIC DNA]</scope>
    <source>
        <strain evidence="1">233</strain>
        <tissue evidence="1">Head and thorax</tissue>
    </source>
</reference>
<dbReference type="AlphaFoldDB" id="A0ABD2APU7"/>
<evidence type="ECO:0000313" key="1">
    <source>
        <dbReference type="EMBL" id="KAL2722643.1"/>
    </source>
</evidence>